<dbReference type="EMBL" id="LAZP02000327">
    <property type="protein sequence ID" value="PFH58109.1"/>
    <property type="molecule type" value="Genomic_DNA"/>
</dbReference>
<evidence type="ECO:0000259" key="2">
    <source>
        <dbReference type="Pfam" id="PF24707"/>
    </source>
</evidence>
<feature type="compositionally biased region" description="Pro residues" evidence="1">
    <location>
        <begin position="610"/>
        <end position="623"/>
    </location>
</feature>
<dbReference type="PANTHER" id="PTHR28108:SF1">
    <property type="entry name" value="SWR1-COMPLEX PROTEIN 3"/>
    <property type="match status" value="1"/>
</dbReference>
<feature type="compositionally biased region" description="Pro residues" evidence="1">
    <location>
        <begin position="407"/>
        <end position="419"/>
    </location>
</feature>
<feature type="domain" description="SWR1-complex protein 3" evidence="2">
    <location>
        <begin position="156"/>
        <end position="250"/>
    </location>
</feature>
<dbReference type="GO" id="GO:0140849">
    <property type="term" value="F:ATP-dependent H2AZ histone chaperone activity"/>
    <property type="evidence" value="ECO:0007669"/>
    <property type="project" value="InterPro"/>
</dbReference>
<sequence length="859" mass="92749">MQVQTIHGRGTYRPYLFRRSGRGLSTEKCHGKTPYQARRVSVVSPTFQVLFRPLPPPGQQPASGPARYRHGAATGYTLNRGSRDDSFVCLAIFRPPSQPAMEKKRKLPARASARVEQASKKRHVRERSPSPPPPPPVREDSPPPQQQPELPSSIQVGKPLPTVEDPQPDLPLAEYQSVSESGVLAESLSRSRQRWTSDGLFEKFWSKPHKRKGVLHEDPGNPPKDSMTRVGTVTLVIEPHIVEATMYTVRAPKPLEPVQQPQPQPAVQPPAPGRQQQQQQHPPSSLSPARPVLQYGPPSGAMPPPPPPTPTPAAATPVSAAPNPQPVASPSPVTDLSRRSLSPGPRFKSEAVFSVEPCASASPATVIANATPAAANPGPATTTTYTATSPVTPVAATPPMVTNQQQPKPPRQAAAPPPVSSTKHAAPAPPAPAQAANRPTAGPPSTVAISTAPRPAANDPVIALLAQKASGDSELRDLMKRVAVGQAKEGELAQFQKVIDQLNAECKQRSGPAADRLLVDGRTVKYFADEVRTILDIVLTSNPNQKSAELKPPPRSDPLVVLLVKTALEDQRTNSMIRRIAESRPALTDAQDLKEILDRLHRDAKTVPKGQPPTPAPPRPKQPPAANGTANGHVKAANTSSSQAVNSQALRCKGPPSAAASRPDITAVVFDFGNGDRYLFPKYSILEYLPTQSGQQVIASFLIVRKGSSSEYGGDPALDYYQPVTIRLSTTNGRHLENLARVVAPLDQVRRYMDDVMDNMTRAEYVLLAMRLPRAELDPDRGLFAAADEPKTSCSTPKSDPELDKSQPTRSGVLWASAPTKKPLELSEPIRFRDPEQQSQLKYERLIRSIAERDTDAAP</sequence>
<dbReference type="PRINTS" id="PR01217">
    <property type="entry name" value="PRICHEXTENSN"/>
</dbReference>
<feature type="compositionally biased region" description="Pro residues" evidence="1">
    <location>
        <begin position="300"/>
        <end position="311"/>
    </location>
</feature>
<protein>
    <recommendedName>
        <fullName evidence="2">SWR1-complex protein 3 domain-containing protein</fullName>
    </recommendedName>
</protein>
<comment type="caution">
    <text evidence="3">The sequence shown here is derived from an EMBL/GenBank/DDBJ whole genome shotgun (WGS) entry which is preliminary data.</text>
</comment>
<feature type="region of interest" description="Disordered" evidence="1">
    <location>
        <begin position="604"/>
        <end position="660"/>
    </location>
</feature>
<dbReference type="PANTHER" id="PTHR28108">
    <property type="entry name" value="SWR1-COMPLEX PROTEIN 3"/>
    <property type="match status" value="1"/>
</dbReference>
<feature type="region of interest" description="Disordered" evidence="1">
    <location>
        <begin position="371"/>
        <end position="453"/>
    </location>
</feature>
<keyword evidence="4" id="KW-1185">Reference proteome</keyword>
<evidence type="ECO:0000313" key="4">
    <source>
        <dbReference type="Proteomes" id="UP000037136"/>
    </source>
</evidence>
<dbReference type="AlphaFoldDB" id="A0A2A9P9L5"/>
<reference evidence="3 4" key="1">
    <citation type="journal article" date="2015" name="BMC Genomics">
        <title>Gene expression during zombie ant biting behavior reflects the complexity underlying fungal parasitic behavioral manipulation.</title>
        <authorList>
            <person name="de Bekker C."/>
            <person name="Ohm R.A."/>
            <person name="Loreto R.G."/>
            <person name="Sebastian A."/>
            <person name="Albert I."/>
            <person name="Merrow M."/>
            <person name="Brachmann A."/>
            <person name="Hughes D.P."/>
        </authorList>
    </citation>
    <scope>NUCLEOTIDE SEQUENCE [LARGE SCALE GENOMIC DNA]</scope>
    <source>
        <strain evidence="3 4">SC16a</strain>
    </source>
</reference>
<feature type="compositionally biased region" description="Pro residues" evidence="1">
    <location>
        <begin position="260"/>
        <end position="272"/>
    </location>
</feature>
<feature type="region of interest" description="Disordered" evidence="1">
    <location>
        <begin position="252"/>
        <end position="346"/>
    </location>
</feature>
<reference evidence="3 4" key="2">
    <citation type="journal article" date="2017" name="Sci. Rep.">
        <title>Ant-infecting Ophiocordyceps genomes reveal a high diversity of potential behavioral manipulation genes and a possible major role for enterotoxins.</title>
        <authorList>
            <person name="de Bekker C."/>
            <person name="Ohm R.A."/>
            <person name="Evans H.C."/>
            <person name="Brachmann A."/>
            <person name="Hughes D.P."/>
        </authorList>
    </citation>
    <scope>NUCLEOTIDE SEQUENCE [LARGE SCALE GENOMIC DNA]</scope>
    <source>
        <strain evidence="3 4">SC16a</strain>
    </source>
</reference>
<feature type="compositionally biased region" description="Polar residues" evidence="1">
    <location>
        <begin position="637"/>
        <end position="649"/>
    </location>
</feature>
<dbReference type="STRING" id="268505.A0A2A9P9L5"/>
<feature type="compositionally biased region" description="Low complexity" evidence="1">
    <location>
        <begin position="273"/>
        <end position="283"/>
    </location>
</feature>
<organism evidence="3 4">
    <name type="scientific">Ophiocordyceps unilateralis</name>
    <name type="common">Zombie-ant fungus</name>
    <name type="synonym">Torrubia unilateralis</name>
    <dbReference type="NCBI Taxonomy" id="268505"/>
    <lineage>
        <taxon>Eukaryota</taxon>
        <taxon>Fungi</taxon>
        <taxon>Dikarya</taxon>
        <taxon>Ascomycota</taxon>
        <taxon>Pezizomycotina</taxon>
        <taxon>Sordariomycetes</taxon>
        <taxon>Hypocreomycetidae</taxon>
        <taxon>Hypocreales</taxon>
        <taxon>Ophiocordycipitaceae</taxon>
        <taxon>Ophiocordyceps</taxon>
    </lineage>
</organism>
<dbReference type="InterPro" id="IPR057558">
    <property type="entry name" value="Swc3_dom"/>
</dbReference>
<evidence type="ECO:0000313" key="3">
    <source>
        <dbReference type="EMBL" id="PFH58109.1"/>
    </source>
</evidence>
<feature type="compositionally biased region" description="Low complexity" evidence="1">
    <location>
        <begin position="312"/>
        <end position="322"/>
    </location>
</feature>
<dbReference type="Pfam" id="PF24707">
    <property type="entry name" value="Swc3"/>
    <property type="match status" value="1"/>
</dbReference>
<evidence type="ECO:0000256" key="1">
    <source>
        <dbReference type="SAM" id="MobiDB-lite"/>
    </source>
</evidence>
<accession>A0A2A9P9L5</accession>
<name>A0A2A9P9L5_OPHUN</name>
<feature type="compositionally biased region" description="Low complexity" evidence="1">
    <location>
        <begin position="371"/>
        <end position="406"/>
    </location>
</feature>
<dbReference type="InterPro" id="IPR037651">
    <property type="entry name" value="Swc3"/>
</dbReference>
<dbReference type="GO" id="GO:0000812">
    <property type="term" value="C:Swr1 complex"/>
    <property type="evidence" value="ECO:0007669"/>
    <property type="project" value="InterPro"/>
</dbReference>
<feature type="compositionally biased region" description="Pro residues" evidence="1">
    <location>
        <begin position="129"/>
        <end position="146"/>
    </location>
</feature>
<feature type="region of interest" description="Disordered" evidence="1">
    <location>
        <begin position="99"/>
        <end position="228"/>
    </location>
</feature>
<gene>
    <name evidence="3" type="ORF">XA68_14134</name>
</gene>
<feature type="region of interest" description="Disordered" evidence="1">
    <location>
        <begin position="784"/>
        <end position="820"/>
    </location>
</feature>
<dbReference type="Proteomes" id="UP000037136">
    <property type="component" value="Unassembled WGS sequence"/>
</dbReference>
<dbReference type="OrthoDB" id="5338195at2759"/>
<proteinExistence type="predicted"/>